<dbReference type="PANTHER" id="PTHR37226">
    <property type="entry name" value="GOLGIN FAMILY A PROTEIN"/>
    <property type="match status" value="1"/>
</dbReference>
<gene>
    <name evidence="1" type="ORF">DCAR_0728090</name>
</gene>
<dbReference type="AlphaFoldDB" id="A0A164T7Q4"/>
<protein>
    <submittedName>
        <fullName evidence="1">Uncharacterized protein</fullName>
    </submittedName>
</protein>
<dbReference type="Proteomes" id="UP000077755">
    <property type="component" value="Chromosome 7"/>
</dbReference>
<evidence type="ECO:0000313" key="2">
    <source>
        <dbReference type="Proteomes" id="UP000077755"/>
    </source>
</evidence>
<name>A0A164T7Q4_DAUCS</name>
<dbReference type="EMBL" id="CP093349">
    <property type="protein sequence ID" value="WOH08646.1"/>
    <property type="molecule type" value="Genomic_DNA"/>
</dbReference>
<reference evidence="1" key="1">
    <citation type="journal article" date="2016" name="Nat. Genet.">
        <title>A high-quality carrot genome assembly provides new insights into carotenoid accumulation and asterid genome evolution.</title>
        <authorList>
            <person name="Iorizzo M."/>
            <person name="Ellison S."/>
            <person name="Senalik D."/>
            <person name="Zeng P."/>
            <person name="Satapoomin P."/>
            <person name="Huang J."/>
            <person name="Bowman M."/>
            <person name="Iovene M."/>
            <person name="Sanseverino W."/>
            <person name="Cavagnaro P."/>
            <person name="Yildiz M."/>
            <person name="Macko-Podgorni A."/>
            <person name="Moranska E."/>
            <person name="Grzebelus E."/>
            <person name="Grzebelus D."/>
            <person name="Ashrafi H."/>
            <person name="Zheng Z."/>
            <person name="Cheng S."/>
            <person name="Spooner D."/>
            <person name="Van Deynze A."/>
            <person name="Simon P."/>
        </authorList>
    </citation>
    <scope>NUCLEOTIDE SEQUENCE</scope>
    <source>
        <tissue evidence="1">Leaf</tissue>
    </source>
</reference>
<dbReference type="OrthoDB" id="1869333at2759"/>
<sequence>MGGSQAKQRGTHVKDREVEALREKLKLQKEDMEEIMSMREMESQSYEQEKMVFVIKEAEWKMERKRLRDQVKEFSRKLEEKEVKIRGLMVDEELVGDECEYERKMQGNRNYLMECMREERSRRDEAVDKWKKLYLAIRTELDHVIKMTHQEERMTWRLGEANLINEMYRELEAKEDTIEALREQLASQEKEKSRMEREADILRQSMRIMTHRKGKRSAKCSKKSLAKQK</sequence>
<dbReference type="KEGG" id="dcr:108194282"/>
<keyword evidence="2" id="KW-1185">Reference proteome</keyword>
<dbReference type="PANTHER" id="PTHR37226:SF4">
    <property type="entry name" value="GOLGIN FAMILY A PROTEIN"/>
    <property type="match status" value="1"/>
</dbReference>
<organism evidence="1 2">
    <name type="scientific">Daucus carota subsp. sativus</name>
    <name type="common">Carrot</name>
    <dbReference type="NCBI Taxonomy" id="79200"/>
    <lineage>
        <taxon>Eukaryota</taxon>
        <taxon>Viridiplantae</taxon>
        <taxon>Streptophyta</taxon>
        <taxon>Embryophyta</taxon>
        <taxon>Tracheophyta</taxon>
        <taxon>Spermatophyta</taxon>
        <taxon>Magnoliopsida</taxon>
        <taxon>eudicotyledons</taxon>
        <taxon>Gunneridae</taxon>
        <taxon>Pentapetalae</taxon>
        <taxon>asterids</taxon>
        <taxon>campanulids</taxon>
        <taxon>Apiales</taxon>
        <taxon>Apiaceae</taxon>
        <taxon>Apioideae</taxon>
        <taxon>Scandiceae</taxon>
        <taxon>Daucinae</taxon>
        <taxon>Daucus</taxon>
        <taxon>Daucus sect. Daucus</taxon>
    </lineage>
</organism>
<evidence type="ECO:0000313" key="1">
    <source>
        <dbReference type="EMBL" id="WOH08646.1"/>
    </source>
</evidence>
<dbReference type="OMA" id="SYERDIM"/>
<accession>A0A164T7Q4</accession>
<proteinExistence type="predicted"/>
<reference evidence="1" key="2">
    <citation type="submission" date="2022-03" db="EMBL/GenBank/DDBJ databases">
        <title>Draft title - Genomic analysis of global carrot germplasm unveils the trajectory of domestication and the origin of high carotenoid orange carrot.</title>
        <authorList>
            <person name="Iorizzo M."/>
            <person name="Ellison S."/>
            <person name="Senalik D."/>
            <person name="Macko-Podgorni A."/>
            <person name="Grzebelus D."/>
            <person name="Bostan H."/>
            <person name="Rolling W."/>
            <person name="Curaba J."/>
            <person name="Simon P."/>
        </authorList>
    </citation>
    <scope>NUCLEOTIDE SEQUENCE</scope>
    <source>
        <tissue evidence="1">Leaf</tissue>
    </source>
</reference>
<dbReference type="Gramene" id="KZM87171">
    <property type="protein sequence ID" value="KZM87171"/>
    <property type="gene ID" value="DCAR_024305"/>
</dbReference>